<dbReference type="SUPFAM" id="SSF90123">
    <property type="entry name" value="ABC transporter transmembrane region"/>
    <property type="match status" value="1"/>
</dbReference>
<dbReference type="InterPro" id="IPR011527">
    <property type="entry name" value="ABC1_TM_dom"/>
</dbReference>
<dbReference type="Proteomes" id="UP001287282">
    <property type="component" value="Unassembled WGS sequence"/>
</dbReference>
<dbReference type="InterPro" id="IPR036640">
    <property type="entry name" value="ABC1_TM_sf"/>
</dbReference>
<comment type="caution">
    <text evidence="7">The sequence shown here is derived from an EMBL/GenBank/DDBJ whole genome shotgun (WGS) entry which is preliminary data.</text>
</comment>
<feature type="non-terminal residue" evidence="7">
    <location>
        <position position="1"/>
    </location>
</feature>
<keyword evidence="8" id="KW-1185">Reference proteome</keyword>
<accession>A0ABU3XGX4</accession>
<name>A0ABU3XGX4_9BACI</name>
<proteinExistence type="predicted"/>
<keyword evidence="3 5" id="KW-1133">Transmembrane helix</keyword>
<organism evidence="7 8">
    <name type="scientific">Alkalihalophilus lindianensis</name>
    <dbReference type="NCBI Taxonomy" id="1630542"/>
    <lineage>
        <taxon>Bacteria</taxon>
        <taxon>Bacillati</taxon>
        <taxon>Bacillota</taxon>
        <taxon>Bacilli</taxon>
        <taxon>Bacillales</taxon>
        <taxon>Bacillaceae</taxon>
        <taxon>Alkalihalophilus</taxon>
    </lineage>
</organism>
<keyword evidence="2 5" id="KW-0812">Transmembrane</keyword>
<gene>
    <name evidence="7" type="ORF">RYX56_22615</name>
</gene>
<sequence>MGIKVIKTFGQEQEDIEDFRKQSEDVVQKNMLVAKIDSLYDPTISIIVGISFFLAIVFGGRYVLNDELTIGQLISFTTYLGLLVWPMLA</sequence>
<dbReference type="PROSITE" id="PS50929">
    <property type="entry name" value="ABC_TM1F"/>
    <property type="match status" value="1"/>
</dbReference>
<dbReference type="Pfam" id="PF00664">
    <property type="entry name" value="ABC_membrane"/>
    <property type="match status" value="1"/>
</dbReference>
<protein>
    <submittedName>
        <fullName evidence="7">ABC transporter transmembrane domain-containing protein</fullName>
    </submittedName>
</protein>
<comment type="subcellular location">
    <subcellularLocation>
        <location evidence="1">Cell membrane</location>
        <topology evidence="1">Multi-pass membrane protein</topology>
    </subcellularLocation>
</comment>
<dbReference type="RefSeq" id="WP_317124157.1">
    <property type="nucleotide sequence ID" value="NZ_JAWJBA010000368.1"/>
</dbReference>
<evidence type="ECO:0000313" key="7">
    <source>
        <dbReference type="EMBL" id="MDV2687145.1"/>
    </source>
</evidence>
<feature type="transmembrane region" description="Helical" evidence="5">
    <location>
        <begin position="39"/>
        <end position="64"/>
    </location>
</feature>
<evidence type="ECO:0000256" key="5">
    <source>
        <dbReference type="SAM" id="Phobius"/>
    </source>
</evidence>
<evidence type="ECO:0000256" key="3">
    <source>
        <dbReference type="ARBA" id="ARBA00022989"/>
    </source>
</evidence>
<dbReference type="EMBL" id="JAWJBA010000368">
    <property type="protein sequence ID" value="MDV2687145.1"/>
    <property type="molecule type" value="Genomic_DNA"/>
</dbReference>
<feature type="domain" description="ABC transmembrane type-1" evidence="6">
    <location>
        <begin position="1"/>
        <end position="89"/>
    </location>
</feature>
<keyword evidence="4 5" id="KW-0472">Membrane</keyword>
<evidence type="ECO:0000313" key="8">
    <source>
        <dbReference type="Proteomes" id="UP001287282"/>
    </source>
</evidence>
<feature type="transmembrane region" description="Helical" evidence="5">
    <location>
        <begin position="70"/>
        <end position="88"/>
    </location>
</feature>
<reference evidence="7 8" key="1">
    <citation type="submission" date="2023-10" db="EMBL/GenBank/DDBJ databases">
        <title>Screening of Alkalihalobacillus lindianensis BZ-TG-R113 and Its Alleviation of Salt Stress on Rapeseed Growth.</title>
        <authorList>
            <person name="Zhao B."/>
            <person name="Guo T."/>
        </authorList>
    </citation>
    <scope>NUCLEOTIDE SEQUENCE [LARGE SCALE GENOMIC DNA]</scope>
    <source>
        <strain evidence="7 8">BZ-TG-R113</strain>
    </source>
</reference>
<feature type="non-terminal residue" evidence="7">
    <location>
        <position position="89"/>
    </location>
</feature>
<evidence type="ECO:0000256" key="1">
    <source>
        <dbReference type="ARBA" id="ARBA00004651"/>
    </source>
</evidence>
<evidence type="ECO:0000256" key="4">
    <source>
        <dbReference type="ARBA" id="ARBA00023136"/>
    </source>
</evidence>
<evidence type="ECO:0000256" key="2">
    <source>
        <dbReference type="ARBA" id="ARBA00022692"/>
    </source>
</evidence>
<dbReference type="Gene3D" id="1.20.1560.10">
    <property type="entry name" value="ABC transporter type 1, transmembrane domain"/>
    <property type="match status" value="1"/>
</dbReference>
<evidence type="ECO:0000259" key="6">
    <source>
        <dbReference type="PROSITE" id="PS50929"/>
    </source>
</evidence>